<evidence type="ECO:0000259" key="1">
    <source>
        <dbReference type="PROSITE" id="PS51186"/>
    </source>
</evidence>
<dbReference type="CDD" id="cd04301">
    <property type="entry name" value="NAT_SF"/>
    <property type="match status" value="1"/>
</dbReference>
<dbReference type="SUPFAM" id="SSF55729">
    <property type="entry name" value="Acyl-CoA N-acyltransferases (Nat)"/>
    <property type="match status" value="1"/>
</dbReference>
<evidence type="ECO:0000313" key="2">
    <source>
        <dbReference type="EMBL" id="GGB21908.1"/>
    </source>
</evidence>
<accession>A0ABQ1I864</accession>
<dbReference type="RefSeq" id="WP_055733362.1">
    <property type="nucleotide sequence ID" value="NZ_BMDY01000048.1"/>
</dbReference>
<feature type="domain" description="N-acetyltransferase" evidence="1">
    <location>
        <begin position="3"/>
        <end position="150"/>
    </location>
</feature>
<reference evidence="3" key="1">
    <citation type="journal article" date="2019" name="Int. J. Syst. Evol. Microbiol.">
        <title>The Global Catalogue of Microorganisms (GCM) 10K type strain sequencing project: providing services to taxonomists for standard genome sequencing and annotation.</title>
        <authorList>
            <consortium name="The Broad Institute Genomics Platform"/>
            <consortium name="The Broad Institute Genome Sequencing Center for Infectious Disease"/>
            <person name="Wu L."/>
            <person name="Ma J."/>
        </authorList>
    </citation>
    <scope>NUCLEOTIDE SEQUENCE [LARGE SCALE GENOMIC DNA]</scope>
    <source>
        <strain evidence="3">CGMCC 1.10131</strain>
    </source>
</reference>
<dbReference type="Proteomes" id="UP000651977">
    <property type="component" value="Unassembled WGS sequence"/>
</dbReference>
<name>A0ABQ1I864_9ALTE</name>
<sequence length="150" mass="16996">MNIKFREAEVRDLERCIAIRGMTRDNPISRENLRLNGVTKEAWEPLLLNGSIIGDVAEFEDEVIAFCFADMATGEVLVLAVLPEYEGNGIAKNLLSKVVEKLFHSGLNKLWLTASSDPDVRAHGFYRHLGWRFSGETDHIEDEVLELRKP</sequence>
<dbReference type="Gene3D" id="3.40.630.30">
    <property type="match status" value="1"/>
</dbReference>
<proteinExistence type="predicted"/>
<dbReference type="InterPro" id="IPR016181">
    <property type="entry name" value="Acyl_CoA_acyltransferase"/>
</dbReference>
<dbReference type="Pfam" id="PF00583">
    <property type="entry name" value="Acetyltransf_1"/>
    <property type="match status" value="1"/>
</dbReference>
<dbReference type="InterPro" id="IPR000182">
    <property type="entry name" value="GNAT_dom"/>
</dbReference>
<evidence type="ECO:0000313" key="3">
    <source>
        <dbReference type="Proteomes" id="UP000651977"/>
    </source>
</evidence>
<keyword evidence="3" id="KW-1185">Reference proteome</keyword>
<dbReference type="PROSITE" id="PS51186">
    <property type="entry name" value="GNAT"/>
    <property type="match status" value="1"/>
</dbReference>
<protein>
    <submittedName>
        <fullName evidence="2">N-acetyltransferase GCN5</fullName>
    </submittedName>
</protein>
<organism evidence="2 3">
    <name type="scientific">Agarivorans gilvus</name>
    <dbReference type="NCBI Taxonomy" id="680279"/>
    <lineage>
        <taxon>Bacteria</taxon>
        <taxon>Pseudomonadati</taxon>
        <taxon>Pseudomonadota</taxon>
        <taxon>Gammaproteobacteria</taxon>
        <taxon>Alteromonadales</taxon>
        <taxon>Alteromonadaceae</taxon>
        <taxon>Agarivorans</taxon>
    </lineage>
</organism>
<dbReference type="EMBL" id="BMDY01000048">
    <property type="protein sequence ID" value="GGB21908.1"/>
    <property type="molecule type" value="Genomic_DNA"/>
</dbReference>
<gene>
    <name evidence="2" type="ORF">GCM10007414_39140</name>
</gene>
<comment type="caution">
    <text evidence="2">The sequence shown here is derived from an EMBL/GenBank/DDBJ whole genome shotgun (WGS) entry which is preliminary data.</text>
</comment>